<feature type="compositionally biased region" description="Low complexity" evidence="1">
    <location>
        <begin position="162"/>
        <end position="207"/>
    </location>
</feature>
<name>A0A1G8RW20_9MICC</name>
<evidence type="ECO:0000313" key="4">
    <source>
        <dbReference type="Proteomes" id="UP000182130"/>
    </source>
</evidence>
<feature type="region of interest" description="Disordered" evidence="1">
    <location>
        <begin position="156"/>
        <end position="207"/>
    </location>
</feature>
<evidence type="ECO:0000313" key="3">
    <source>
        <dbReference type="EMBL" id="SDJ21152.1"/>
    </source>
</evidence>
<dbReference type="InterPro" id="IPR012347">
    <property type="entry name" value="Ferritin-like"/>
</dbReference>
<gene>
    <name evidence="3" type="ORF">SAMN05216555_10889</name>
</gene>
<reference evidence="4" key="1">
    <citation type="submission" date="2016-10" db="EMBL/GenBank/DDBJ databases">
        <authorList>
            <person name="Varghese N."/>
            <person name="Submissions S."/>
        </authorList>
    </citation>
    <scope>NUCLEOTIDE SEQUENCE [LARGE SCALE GENOMIC DNA]</scope>
    <source>
        <strain evidence="4">CGMCC 1.10783</strain>
    </source>
</reference>
<protein>
    <recommendedName>
        <fullName evidence="2">DUF4439 domain-containing protein</fullName>
    </recommendedName>
</protein>
<dbReference type="SUPFAM" id="SSF47240">
    <property type="entry name" value="Ferritin-like"/>
    <property type="match status" value="1"/>
</dbReference>
<dbReference type="InterPro" id="IPR009078">
    <property type="entry name" value="Ferritin-like_SF"/>
</dbReference>
<dbReference type="Gene3D" id="1.20.1260.10">
    <property type="match status" value="1"/>
</dbReference>
<dbReference type="Proteomes" id="UP000182130">
    <property type="component" value="Unassembled WGS sequence"/>
</dbReference>
<sequence length="355" mass="35114">MPRWVKALLVSLLAVLVLGTGVVLLPSREQPDPEPPFSETARATAYAETRALLDGASAAGSSPATVTLLESQARALLAPAPASAAPSGAVSSAPSAPAGKAAFLGGLARSAAQRLADAGKSDGGTARLLAAVGTAQLLESGRLARAWGLPLPAQPALPESPAPSSSVLSSPALSSPAPSSSSPEASCPAGGSTAAPSTATDDAGAPGPGEALAAVVRAEQEAVYIYQVARTRLEGTAAATAARDLAGHQDLLREAEALARQLCTEPPPREAGYRLPAGFASQAAALGEQESAALPAYGELVALSDGGTRNWAIAGLLDSARRMESWGTLSGALPGLSVDPAALPELPGSTAAPAP</sequence>
<evidence type="ECO:0000256" key="1">
    <source>
        <dbReference type="SAM" id="MobiDB-lite"/>
    </source>
</evidence>
<dbReference type="STRING" id="1045773.SAMN05216555_10889"/>
<evidence type="ECO:0000259" key="2">
    <source>
        <dbReference type="Pfam" id="PF14530"/>
    </source>
</evidence>
<dbReference type="AlphaFoldDB" id="A0A1G8RW20"/>
<proteinExistence type="predicted"/>
<keyword evidence="4" id="KW-1185">Reference proteome</keyword>
<feature type="domain" description="DUF4439" evidence="2">
    <location>
        <begin position="211"/>
        <end position="336"/>
    </location>
</feature>
<dbReference type="EMBL" id="FNEI01000008">
    <property type="protein sequence ID" value="SDJ21152.1"/>
    <property type="molecule type" value="Genomic_DNA"/>
</dbReference>
<accession>A0A1G8RW20</accession>
<dbReference type="Pfam" id="PF14530">
    <property type="entry name" value="DUF4439"/>
    <property type="match status" value="1"/>
</dbReference>
<organism evidence="3 4">
    <name type="scientific">Arthrobacter cupressi</name>
    <dbReference type="NCBI Taxonomy" id="1045773"/>
    <lineage>
        <taxon>Bacteria</taxon>
        <taxon>Bacillati</taxon>
        <taxon>Actinomycetota</taxon>
        <taxon>Actinomycetes</taxon>
        <taxon>Micrococcales</taxon>
        <taxon>Micrococcaceae</taxon>
        <taxon>Arthrobacter</taxon>
    </lineage>
</organism>
<dbReference type="InterPro" id="IPR029447">
    <property type="entry name" value="DUF4439"/>
</dbReference>
<dbReference type="RefSeq" id="WP_245679842.1">
    <property type="nucleotide sequence ID" value="NZ_FNEI01000008.1"/>
</dbReference>